<proteinExistence type="predicted"/>
<name>A0A1F5K6V6_9BACT</name>
<feature type="transmembrane region" description="Helical" evidence="1">
    <location>
        <begin position="233"/>
        <end position="252"/>
    </location>
</feature>
<evidence type="ECO:0000256" key="1">
    <source>
        <dbReference type="SAM" id="Phobius"/>
    </source>
</evidence>
<feature type="transmembrane region" description="Helical" evidence="1">
    <location>
        <begin position="7"/>
        <end position="26"/>
    </location>
</feature>
<evidence type="ECO:0000313" key="3">
    <source>
        <dbReference type="Proteomes" id="UP000176405"/>
    </source>
</evidence>
<organism evidence="2 3">
    <name type="scientific">Candidatus Daviesbacteria bacterium RIFCSPHIGHO2_12_FULL_43_11</name>
    <dbReference type="NCBI Taxonomy" id="1797780"/>
    <lineage>
        <taxon>Bacteria</taxon>
        <taxon>Candidatus Daviesiibacteriota</taxon>
    </lineage>
</organism>
<feature type="transmembrane region" description="Helical" evidence="1">
    <location>
        <begin position="74"/>
        <end position="92"/>
    </location>
</feature>
<feature type="transmembrane region" description="Helical" evidence="1">
    <location>
        <begin position="342"/>
        <end position="360"/>
    </location>
</feature>
<dbReference type="STRING" id="1797780.A3E45_01245"/>
<feature type="transmembrane region" description="Helical" evidence="1">
    <location>
        <begin position="290"/>
        <end position="309"/>
    </location>
</feature>
<reference evidence="2 3" key="1">
    <citation type="journal article" date="2016" name="Nat. Commun.">
        <title>Thousands of microbial genomes shed light on interconnected biogeochemical processes in an aquifer system.</title>
        <authorList>
            <person name="Anantharaman K."/>
            <person name="Brown C.T."/>
            <person name="Hug L.A."/>
            <person name="Sharon I."/>
            <person name="Castelle C.J."/>
            <person name="Probst A.J."/>
            <person name="Thomas B.C."/>
            <person name="Singh A."/>
            <person name="Wilkins M.J."/>
            <person name="Karaoz U."/>
            <person name="Brodie E.L."/>
            <person name="Williams K.H."/>
            <person name="Hubbard S.S."/>
            <person name="Banfield J.F."/>
        </authorList>
    </citation>
    <scope>NUCLEOTIDE SEQUENCE [LARGE SCALE GENOMIC DNA]</scope>
</reference>
<feature type="transmembrane region" description="Helical" evidence="1">
    <location>
        <begin position="316"/>
        <end position="336"/>
    </location>
</feature>
<sequence>MIRFGSLIFSGIWLVLLYFRLPHLIWHSGVLMAWFTDKGLVMYKDFLNFYLPLSTYFVLPFFKVTNWNLETEPLLSLVITLLTLILIFKTATRFLSPLGTSLSLFFFAVLFYYFTTAIQYSGEAITGFFLILTVNRVFSFLGSKNDSTHDLTVGVSSCSRFASPTSSEPTTSTCLRRVVLRRYNKNRDIFIIGILISSTVLFNQISALALFVITIFTLLNIRKGLNQQFLKSLLFLSFAIILPMLLVSLYFVKQNALPDLIYNNLFYYINYIKLARGSGNLLNLPWNEIFLFYIPVIIGIYSISTLKVIPPTLRTALFLLLSVSIITIPSIIFSVFHRHHFLYALPILALLFGLVLELSIKSKRLFPKIITLAAGIFMIYQLFITILPWYSARLISGRNNNIANDILPGDSMLDTVTWIKENTTTRDTVLVAGDGLFYFKAERLPSTKFFTVLPWHYKPIGQVAPIIQNNRPNYWVISPSYLKRISSPEGWDSPEITGFIMGELKSCYKQVSSFSDWEIWQKSCS</sequence>
<feature type="transmembrane region" description="Helical" evidence="1">
    <location>
        <begin position="46"/>
        <end position="62"/>
    </location>
</feature>
<keyword evidence="1" id="KW-0472">Membrane</keyword>
<keyword evidence="1" id="KW-1133">Transmembrane helix</keyword>
<feature type="transmembrane region" description="Helical" evidence="1">
    <location>
        <begin position="189"/>
        <end position="221"/>
    </location>
</feature>
<feature type="transmembrane region" description="Helical" evidence="1">
    <location>
        <begin position="369"/>
        <end position="390"/>
    </location>
</feature>
<dbReference type="Proteomes" id="UP000176405">
    <property type="component" value="Unassembled WGS sequence"/>
</dbReference>
<keyword evidence="1" id="KW-0812">Transmembrane</keyword>
<protein>
    <recommendedName>
        <fullName evidence="4">Glycosyltransferase RgtA/B/C/D-like domain-containing protein</fullName>
    </recommendedName>
</protein>
<accession>A0A1F5K6V6</accession>
<dbReference type="AlphaFoldDB" id="A0A1F5K6V6"/>
<evidence type="ECO:0000313" key="2">
    <source>
        <dbReference type="EMBL" id="OGE36528.1"/>
    </source>
</evidence>
<comment type="caution">
    <text evidence="2">The sequence shown here is derived from an EMBL/GenBank/DDBJ whole genome shotgun (WGS) entry which is preliminary data.</text>
</comment>
<gene>
    <name evidence="2" type="ORF">A3E45_01245</name>
</gene>
<evidence type="ECO:0008006" key="4">
    <source>
        <dbReference type="Google" id="ProtNLM"/>
    </source>
</evidence>
<dbReference type="EMBL" id="MFDH01000011">
    <property type="protein sequence ID" value="OGE36528.1"/>
    <property type="molecule type" value="Genomic_DNA"/>
</dbReference>